<dbReference type="Pfam" id="PF00415">
    <property type="entry name" value="RCC1"/>
    <property type="match status" value="4"/>
</dbReference>
<dbReference type="AlphaFoldDB" id="D8S6L3"/>
<organism evidence="4">
    <name type="scientific">Selaginella moellendorffii</name>
    <name type="common">Spikemoss</name>
    <dbReference type="NCBI Taxonomy" id="88036"/>
    <lineage>
        <taxon>Eukaryota</taxon>
        <taxon>Viridiplantae</taxon>
        <taxon>Streptophyta</taxon>
        <taxon>Embryophyta</taxon>
        <taxon>Tracheophyta</taxon>
        <taxon>Lycopodiopsida</taxon>
        <taxon>Selaginellales</taxon>
        <taxon>Selaginellaceae</taxon>
        <taxon>Selaginella</taxon>
    </lineage>
</organism>
<dbReference type="GO" id="GO:0031267">
    <property type="term" value="F:small GTPase binding"/>
    <property type="evidence" value="ECO:0000318"/>
    <property type="project" value="GO_Central"/>
</dbReference>
<feature type="repeat" description="RCC1" evidence="1">
    <location>
        <begin position="229"/>
        <end position="284"/>
    </location>
</feature>
<dbReference type="GO" id="GO:0051987">
    <property type="term" value="P:positive regulation of attachment of spindle microtubules to kinetochore"/>
    <property type="evidence" value="ECO:0000318"/>
    <property type="project" value="GO_Central"/>
</dbReference>
<dbReference type="InterPro" id="IPR000408">
    <property type="entry name" value="Reg_chr_condens"/>
</dbReference>
<sequence length="404" mass="43523">MAAQEGGEEAPPMAPDAPEQQDEQEDRGGELLYCGTTSWDTVGRKQADSGSLPAPTRLSPLKGVQIAFVASGSDSLVREEKLEIYVLFYRYKVVKAGSGRQHTVVITDDGNSFAFGFNKHGQLGSGHVKDEVEKLPLKCLVSEATHVSCGADFTVWLSSVEGTSILTAGLPQYGQLGHGTDNEYNMKEGSVKLAYEAQSKPRPVAAFSEKMVTKVACGHNHTVASDSNGFVYTWGYGGYGRLGHKEQKDEWTPRLVEVFQRQNVLPPTAVVAAGAAFSACTAGGGQLYMWGRVKATGDNWMYPKPLTDLNGWTIRSMDSGNTISMVAAETSCISWGTAFSGELGYGPSGPKSSANPKKIDSLEGMHVISVACGLAHSMMIVSRSKDGAERLEEVSFLDCWDHRF</sequence>
<dbReference type="HOGENOM" id="CLU_005210_7_0_1"/>
<dbReference type="eggNOG" id="KOG1427">
    <property type="taxonomic scope" value="Eukaryota"/>
</dbReference>
<keyword evidence="4" id="KW-1185">Reference proteome</keyword>
<reference evidence="3 4" key="1">
    <citation type="journal article" date="2011" name="Science">
        <title>The Selaginella genome identifies genetic changes associated with the evolution of vascular plants.</title>
        <authorList>
            <person name="Banks J.A."/>
            <person name="Nishiyama T."/>
            <person name="Hasebe M."/>
            <person name="Bowman J.L."/>
            <person name="Gribskov M."/>
            <person name="dePamphilis C."/>
            <person name="Albert V.A."/>
            <person name="Aono N."/>
            <person name="Aoyama T."/>
            <person name="Ambrose B.A."/>
            <person name="Ashton N.W."/>
            <person name="Axtell M.J."/>
            <person name="Barker E."/>
            <person name="Barker M.S."/>
            <person name="Bennetzen J.L."/>
            <person name="Bonawitz N.D."/>
            <person name="Chapple C."/>
            <person name="Cheng C."/>
            <person name="Correa L.G."/>
            <person name="Dacre M."/>
            <person name="DeBarry J."/>
            <person name="Dreyer I."/>
            <person name="Elias M."/>
            <person name="Engstrom E.M."/>
            <person name="Estelle M."/>
            <person name="Feng L."/>
            <person name="Finet C."/>
            <person name="Floyd S.K."/>
            <person name="Frommer W.B."/>
            <person name="Fujita T."/>
            <person name="Gramzow L."/>
            <person name="Gutensohn M."/>
            <person name="Harholt J."/>
            <person name="Hattori M."/>
            <person name="Heyl A."/>
            <person name="Hirai T."/>
            <person name="Hiwatashi Y."/>
            <person name="Ishikawa M."/>
            <person name="Iwata M."/>
            <person name="Karol K.G."/>
            <person name="Koehler B."/>
            <person name="Kolukisaoglu U."/>
            <person name="Kubo M."/>
            <person name="Kurata T."/>
            <person name="Lalonde S."/>
            <person name="Li K."/>
            <person name="Li Y."/>
            <person name="Litt A."/>
            <person name="Lyons E."/>
            <person name="Manning G."/>
            <person name="Maruyama T."/>
            <person name="Michael T.P."/>
            <person name="Mikami K."/>
            <person name="Miyazaki S."/>
            <person name="Morinaga S."/>
            <person name="Murata T."/>
            <person name="Mueller-Roeber B."/>
            <person name="Nelson D.R."/>
            <person name="Obara M."/>
            <person name="Oguri Y."/>
            <person name="Olmstead R.G."/>
            <person name="Onodera N."/>
            <person name="Petersen B.L."/>
            <person name="Pils B."/>
            <person name="Prigge M."/>
            <person name="Rensing S.A."/>
            <person name="Riano-Pachon D.M."/>
            <person name="Roberts A.W."/>
            <person name="Sato Y."/>
            <person name="Scheller H.V."/>
            <person name="Schulz B."/>
            <person name="Schulz C."/>
            <person name="Shakirov E.V."/>
            <person name="Shibagaki N."/>
            <person name="Shinohara N."/>
            <person name="Shippen D.E."/>
            <person name="Soerensen I."/>
            <person name="Sotooka R."/>
            <person name="Sugimoto N."/>
            <person name="Sugita M."/>
            <person name="Sumikawa N."/>
            <person name="Tanurdzic M."/>
            <person name="Theissen G."/>
            <person name="Ulvskov P."/>
            <person name="Wakazuki S."/>
            <person name="Weng J.K."/>
            <person name="Willats W.W."/>
            <person name="Wipf D."/>
            <person name="Wolf P.G."/>
            <person name="Yang L."/>
            <person name="Zimmer A.D."/>
            <person name="Zhu Q."/>
            <person name="Mitros T."/>
            <person name="Hellsten U."/>
            <person name="Loque D."/>
            <person name="Otillar R."/>
            <person name="Salamov A."/>
            <person name="Schmutz J."/>
            <person name="Shapiro H."/>
            <person name="Lindquist E."/>
            <person name="Lucas S."/>
            <person name="Rokhsar D."/>
            <person name="Grigoriev I.V."/>
        </authorList>
    </citation>
    <scope>NUCLEOTIDE SEQUENCE [LARGE SCALE GENOMIC DNA]</scope>
</reference>
<accession>D8S6L3</accession>
<dbReference type="SUPFAM" id="SSF50985">
    <property type="entry name" value="RCC1/BLIP-II"/>
    <property type="match status" value="1"/>
</dbReference>
<dbReference type="PANTHER" id="PTHR46207">
    <property type="entry name" value="PROTEIN RCC2"/>
    <property type="match status" value="1"/>
</dbReference>
<proteinExistence type="predicted"/>
<evidence type="ECO:0000256" key="1">
    <source>
        <dbReference type="PROSITE-ProRule" id="PRU00235"/>
    </source>
</evidence>
<feature type="compositionally biased region" description="Low complexity" evidence="2">
    <location>
        <begin position="1"/>
        <end position="11"/>
    </location>
</feature>
<feature type="repeat" description="RCC1" evidence="1">
    <location>
        <begin position="330"/>
        <end position="383"/>
    </location>
</feature>
<dbReference type="PROSITE" id="PS50012">
    <property type="entry name" value="RCC1_3"/>
    <property type="match status" value="4"/>
</dbReference>
<evidence type="ECO:0000313" key="4">
    <source>
        <dbReference type="Proteomes" id="UP000001514"/>
    </source>
</evidence>
<dbReference type="OMA" id="HEYNARD"/>
<dbReference type="EMBL" id="GL377604">
    <property type="protein sequence ID" value="EFJ19966.1"/>
    <property type="molecule type" value="Genomic_DNA"/>
</dbReference>
<feature type="repeat" description="RCC1" evidence="1">
    <location>
        <begin position="110"/>
        <end position="160"/>
    </location>
</feature>
<dbReference type="PROSITE" id="PS00626">
    <property type="entry name" value="RCC1_2"/>
    <property type="match status" value="1"/>
</dbReference>
<name>D8S6L3_SELML</name>
<dbReference type="InterPro" id="IPR009091">
    <property type="entry name" value="RCC1/BLIP-II"/>
</dbReference>
<dbReference type="STRING" id="88036.D8S6L3"/>
<evidence type="ECO:0000313" key="3">
    <source>
        <dbReference type="EMBL" id="EFJ19966.1"/>
    </source>
</evidence>
<dbReference type="Gene3D" id="2.130.10.30">
    <property type="entry name" value="Regulator of chromosome condensation 1/beta-lactamase-inhibitor protein II"/>
    <property type="match status" value="2"/>
</dbReference>
<dbReference type="KEGG" id="smo:SELMODRAFT_109857"/>
<feature type="repeat" description="RCC1" evidence="1">
    <location>
        <begin position="163"/>
        <end position="228"/>
    </location>
</feature>
<protein>
    <submittedName>
        <fullName evidence="3">Uncharacterized protein</fullName>
    </submittedName>
</protein>
<dbReference type="Gramene" id="EFJ19966">
    <property type="protein sequence ID" value="EFJ19966"/>
    <property type="gene ID" value="SELMODRAFT_109857"/>
</dbReference>
<gene>
    <name evidence="3" type="ORF">SELMODRAFT_109857</name>
</gene>
<feature type="region of interest" description="Disordered" evidence="2">
    <location>
        <begin position="1"/>
        <end position="30"/>
    </location>
</feature>
<dbReference type="Proteomes" id="UP000001514">
    <property type="component" value="Unassembled WGS sequence"/>
</dbReference>
<dbReference type="GO" id="GO:0072356">
    <property type="term" value="P:chromosome passenger complex localization to kinetochore"/>
    <property type="evidence" value="ECO:0000318"/>
    <property type="project" value="GO_Central"/>
</dbReference>
<dbReference type="PRINTS" id="PR00633">
    <property type="entry name" value="RCCNDNSATION"/>
</dbReference>
<dbReference type="PANTHER" id="PTHR46207:SF1">
    <property type="entry name" value="PROTEIN RCC2"/>
    <property type="match status" value="1"/>
</dbReference>
<evidence type="ECO:0000256" key="2">
    <source>
        <dbReference type="SAM" id="MobiDB-lite"/>
    </source>
</evidence>
<dbReference type="InParanoid" id="D8S6L3"/>
<dbReference type="GO" id="GO:0016020">
    <property type="term" value="C:membrane"/>
    <property type="evidence" value="ECO:0000318"/>
    <property type="project" value="GO_Central"/>
</dbReference>
<dbReference type="FunCoup" id="D8S6L3">
    <property type="interactions" value="4735"/>
</dbReference>
<dbReference type="InterPro" id="IPR028641">
    <property type="entry name" value="RCC2"/>
</dbReference>